<reference evidence="10 11" key="1">
    <citation type="submission" date="2018-07" db="EMBL/GenBank/DDBJ databases">
        <title>Lottiidibacillus patelloidae gen. nov., sp. nov., isolated from the intestinal tract of a marine limpet and the reclassification of B. taeanensis BH030017T, B. algicola KMM 3737T and B. hwajinpoensis SW-72T as genus Lottiidibacillus.</title>
        <authorList>
            <person name="Liu R."/>
            <person name="Huang Z."/>
        </authorList>
    </citation>
    <scope>NUCLEOTIDE SEQUENCE [LARGE SCALE GENOMIC DNA]</scope>
    <source>
        <strain evidence="10 11">BH030017</strain>
    </source>
</reference>
<dbReference type="GO" id="GO:0005886">
    <property type="term" value="C:plasma membrane"/>
    <property type="evidence" value="ECO:0007669"/>
    <property type="project" value="UniProtKB-SubCell"/>
</dbReference>
<feature type="transmembrane region" description="Helical" evidence="8">
    <location>
        <begin position="62"/>
        <end position="78"/>
    </location>
</feature>
<evidence type="ECO:0000256" key="7">
    <source>
        <dbReference type="ARBA" id="ARBA00023136"/>
    </source>
</evidence>
<evidence type="ECO:0000256" key="3">
    <source>
        <dbReference type="ARBA" id="ARBA00022475"/>
    </source>
</evidence>
<evidence type="ECO:0000256" key="1">
    <source>
        <dbReference type="ARBA" id="ARBA00004429"/>
    </source>
</evidence>
<organism evidence="10 11">
    <name type="scientific">Bacillus taeanensis</name>
    <dbReference type="NCBI Taxonomy" id="273032"/>
    <lineage>
        <taxon>Bacteria</taxon>
        <taxon>Bacillati</taxon>
        <taxon>Bacillota</taxon>
        <taxon>Bacilli</taxon>
        <taxon>Bacillales</taxon>
        <taxon>Bacillaceae</taxon>
        <taxon>Bacillus</taxon>
    </lineage>
</organism>
<dbReference type="Pfam" id="PF12832">
    <property type="entry name" value="MFS_1_like"/>
    <property type="match status" value="1"/>
</dbReference>
<comment type="caution">
    <text evidence="10">The sequence shown here is derived from an EMBL/GenBank/DDBJ whole genome shotgun (WGS) entry which is preliminary data.</text>
</comment>
<evidence type="ECO:0000313" key="10">
    <source>
        <dbReference type="EMBL" id="RBW71620.1"/>
    </source>
</evidence>
<dbReference type="PIRSF" id="PIRSF004925">
    <property type="entry name" value="HcaT"/>
    <property type="match status" value="1"/>
</dbReference>
<dbReference type="EMBL" id="QOCW01000001">
    <property type="protein sequence ID" value="RBW71620.1"/>
    <property type="molecule type" value="Genomic_DNA"/>
</dbReference>
<dbReference type="AlphaFoldDB" id="A0A366XYZ2"/>
<keyword evidence="2" id="KW-0813">Transport</keyword>
<feature type="transmembrane region" description="Helical" evidence="8">
    <location>
        <begin position="31"/>
        <end position="50"/>
    </location>
</feature>
<comment type="subcellular location">
    <subcellularLocation>
        <location evidence="1">Cell inner membrane</location>
        <topology evidence="1">Multi-pass membrane protein</topology>
    </subcellularLocation>
</comment>
<dbReference type="Gene3D" id="1.20.1250.20">
    <property type="entry name" value="MFS general substrate transporter like domains"/>
    <property type="match status" value="2"/>
</dbReference>
<dbReference type="GO" id="GO:0030395">
    <property type="term" value="F:lactose binding"/>
    <property type="evidence" value="ECO:0007669"/>
    <property type="project" value="TreeGrafter"/>
</dbReference>
<dbReference type="InterPro" id="IPR036259">
    <property type="entry name" value="MFS_trans_sf"/>
</dbReference>
<feature type="transmembrane region" description="Helical" evidence="8">
    <location>
        <begin position="150"/>
        <end position="168"/>
    </location>
</feature>
<evidence type="ECO:0000256" key="5">
    <source>
        <dbReference type="ARBA" id="ARBA00022692"/>
    </source>
</evidence>
<dbReference type="InterPro" id="IPR026032">
    <property type="entry name" value="HcaT-like"/>
</dbReference>
<protein>
    <submittedName>
        <fullName evidence="10">MFS transporter</fullName>
    </submittedName>
</protein>
<keyword evidence="6 8" id="KW-1133">Transmembrane helix</keyword>
<evidence type="ECO:0000313" key="11">
    <source>
        <dbReference type="Proteomes" id="UP000253314"/>
    </source>
</evidence>
<dbReference type="PANTHER" id="PTHR23522">
    <property type="entry name" value="BLL5896 PROTEIN"/>
    <property type="match status" value="1"/>
</dbReference>
<evidence type="ECO:0000256" key="6">
    <source>
        <dbReference type="ARBA" id="ARBA00022989"/>
    </source>
</evidence>
<keyword evidence="11" id="KW-1185">Reference proteome</keyword>
<feature type="transmembrane region" description="Helical" evidence="8">
    <location>
        <begin position="84"/>
        <end position="104"/>
    </location>
</feature>
<dbReference type="InterPro" id="IPR024989">
    <property type="entry name" value="MFS_assoc_dom"/>
</dbReference>
<gene>
    <name evidence="10" type="ORF">DS031_00370</name>
</gene>
<feature type="transmembrane region" description="Helical" evidence="8">
    <location>
        <begin position="346"/>
        <end position="368"/>
    </location>
</feature>
<evidence type="ECO:0000256" key="4">
    <source>
        <dbReference type="ARBA" id="ARBA00022519"/>
    </source>
</evidence>
<dbReference type="GO" id="GO:0015528">
    <property type="term" value="F:lactose:proton symporter activity"/>
    <property type="evidence" value="ECO:0007669"/>
    <property type="project" value="TreeGrafter"/>
</dbReference>
<keyword evidence="4" id="KW-0997">Cell inner membrane</keyword>
<dbReference type="PANTHER" id="PTHR23522:SF10">
    <property type="entry name" value="3-PHENYLPROPIONIC ACID TRANSPORTER-RELATED"/>
    <property type="match status" value="1"/>
</dbReference>
<keyword evidence="3" id="KW-1003">Cell membrane</keyword>
<evidence type="ECO:0000256" key="8">
    <source>
        <dbReference type="SAM" id="Phobius"/>
    </source>
</evidence>
<feature type="transmembrane region" description="Helical" evidence="8">
    <location>
        <begin position="125"/>
        <end position="144"/>
    </location>
</feature>
<name>A0A366XYZ2_9BACI</name>
<dbReference type="NCBIfam" id="NF037955">
    <property type="entry name" value="mfs"/>
    <property type="match status" value="1"/>
</dbReference>
<feature type="transmembrane region" description="Helical" evidence="8">
    <location>
        <begin position="254"/>
        <end position="275"/>
    </location>
</feature>
<keyword evidence="5 8" id="KW-0812">Transmembrane</keyword>
<accession>A0A366XYZ2</accession>
<keyword evidence="7 8" id="KW-0472">Membrane</keyword>
<feature type="transmembrane region" description="Helical" evidence="8">
    <location>
        <begin position="281"/>
        <end position="303"/>
    </location>
</feature>
<dbReference type="SUPFAM" id="SSF103473">
    <property type="entry name" value="MFS general substrate transporter"/>
    <property type="match status" value="1"/>
</dbReference>
<feature type="transmembrane region" description="Helical" evidence="8">
    <location>
        <begin position="226"/>
        <end position="247"/>
    </location>
</feature>
<feature type="transmembrane region" description="Helical" evidence="8">
    <location>
        <begin position="189"/>
        <end position="206"/>
    </location>
</feature>
<sequence length="381" mass="41776">MFLFFFHSAVNIIIGFLPVYFQNQGLSGSKIGLLLAIGPFAAILSQPFWGYMSDKYNTVKRMILICLIGLLVTSAIFFQMNTFVAYMIMGACLFYFMSPIGALGDSLAQKTSRQAGVSFGSIRTWGSIGFALTALVGGQILSIIGVENMFFPFAAYALVAFFVCWKLSDIKTSHSKPVTSGDALKLVGNKRLLTFLALIMFITITHRTNDSFVGLYVVELGGKESLIGWAWFVGVASEALIFALSAIWFRRFHVLTFIIISGILYTLRWFLFAGANNPGDIILFQAAHGITFAVMYVAAMEFVSQLVPEELQGTGQLLFISVFFGLSGIIGSLGGGIVMDYFNGTMLYQTLSCLALVGSIGMFIFAYIDRKHSVKYPAVSQ</sequence>
<feature type="transmembrane region" description="Helical" evidence="8">
    <location>
        <begin position="315"/>
        <end position="334"/>
    </location>
</feature>
<proteinExistence type="predicted"/>
<evidence type="ECO:0000256" key="2">
    <source>
        <dbReference type="ARBA" id="ARBA00022448"/>
    </source>
</evidence>
<dbReference type="Proteomes" id="UP000253314">
    <property type="component" value="Unassembled WGS sequence"/>
</dbReference>
<dbReference type="OrthoDB" id="1650886at2"/>
<feature type="domain" description="Major facilitator superfamily associated" evidence="9">
    <location>
        <begin position="1"/>
        <end position="349"/>
    </location>
</feature>
<evidence type="ECO:0000259" key="9">
    <source>
        <dbReference type="Pfam" id="PF12832"/>
    </source>
</evidence>